<keyword evidence="3" id="KW-0050">Antiport</keyword>
<organism evidence="11 12">
    <name type="scientific">Roseburia yibonii</name>
    <dbReference type="NCBI Taxonomy" id="2763063"/>
    <lineage>
        <taxon>Bacteria</taxon>
        <taxon>Bacillati</taxon>
        <taxon>Bacillota</taxon>
        <taxon>Clostridia</taxon>
        <taxon>Lachnospirales</taxon>
        <taxon>Lachnospiraceae</taxon>
        <taxon>Roseburia</taxon>
    </lineage>
</organism>
<dbReference type="PANTHER" id="PTHR32507:SF7">
    <property type="entry name" value="K(+)_H(+) ANTIPORTER NHAP2"/>
    <property type="match status" value="1"/>
</dbReference>
<evidence type="ECO:0000259" key="10">
    <source>
        <dbReference type="PROSITE" id="PS51202"/>
    </source>
</evidence>
<feature type="transmembrane region" description="Helical" evidence="9">
    <location>
        <begin position="263"/>
        <end position="285"/>
    </location>
</feature>
<feature type="transmembrane region" description="Helical" evidence="9">
    <location>
        <begin position="360"/>
        <end position="381"/>
    </location>
</feature>
<keyword evidence="4" id="KW-1003">Cell membrane</keyword>
<feature type="transmembrane region" description="Helical" evidence="9">
    <location>
        <begin position="220"/>
        <end position="243"/>
    </location>
</feature>
<comment type="caution">
    <text evidence="11">The sequence shown here is derived from an EMBL/GenBank/DDBJ whole genome shotgun (WGS) entry which is preliminary data.</text>
</comment>
<keyword evidence="12" id="KW-1185">Reference proteome</keyword>
<dbReference type="InterPro" id="IPR006037">
    <property type="entry name" value="RCK_C"/>
</dbReference>
<dbReference type="Gene3D" id="3.30.70.1450">
    <property type="entry name" value="Regulator of K+ conductance, C-terminal domain"/>
    <property type="match status" value="2"/>
</dbReference>
<keyword evidence="5 9" id="KW-0812">Transmembrane</keyword>
<evidence type="ECO:0000256" key="7">
    <source>
        <dbReference type="ARBA" id="ARBA00023065"/>
    </source>
</evidence>
<feature type="domain" description="RCK C-terminal" evidence="10">
    <location>
        <begin position="396"/>
        <end position="462"/>
    </location>
</feature>
<evidence type="ECO:0000313" key="11">
    <source>
        <dbReference type="EMBL" id="MBC5753983.1"/>
    </source>
</evidence>
<feature type="transmembrane region" description="Helical" evidence="9">
    <location>
        <begin position="117"/>
        <end position="136"/>
    </location>
</feature>
<feature type="domain" description="RCK C-terminal" evidence="10">
    <location>
        <begin position="463"/>
        <end position="531"/>
    </location>
</feature>
<evidence type="ECO:0000256" key="1">
    <source>
        <dbReference type="ARBA" id="ARBA00004651"/>
    </source>
</evidence>
<dbReference type="InterPro" id="IPR038770">
    <property type="entry name" value="Na+/solute_symporter_sf"/>
</dbReference>
<evidence type="ECO:0000256" key="3">
    <source>
        <dbReference type="ARBA" id="ARBA00022449"/>
    </source>
</evidence>
<evidence type="ECO:0000256" key="4">
    <source>
        <dbReference type="ARBA" id="ARBA00022475"/>
    </source>
</evidence>
<dbReference type="PANTHER" id="PTHR32507">
    <property type="entry name" value="NA(+)/H(+) ANTIPORTER 1"/>
    <property type="match status" value="1"/>
</dbReference>
<dbReference type="RefSeq" id="WP_147618647.1">
    <property type="nucleotide sequence ID" value="NZ_JACOQH010000005.1"/>
</dbReference>
<dbReference type="PROSITE" id="PS51202">
    <property type="entry name" value="RCK_C"/>
    <property type="match status" value="2"/>
</dbReference>
<dbReference type="EMBL" id="JACOQH010000005">
    <property type="protein sequence ID" value="MBC5753983.1"/>
    <property type="molecule type" value="Genomic_DNA"/>
</dbReference>
<dbReference type="Pfam" id="PF02080">
    <property type="entry name" value="TrkA_C"/>
    <property type="match status" value="2"/>
</dbReference>
<name>A0ABR7IAL6_9FIRM</name>
<dbReference type="InterPro" id="IPR006153">
    <property type="entry name" value="Cation/H_exchanger_TM"/>
</dbReference>
<evidence type="ECO:0000313" key="12">
    <source>
        <dbReference type="Proteomes" id="UP000621540"/>
    </source>
</evidence>
<protein>
    <submittedName>
        <fullName evidence="11">Potassium/proton antiporter</fullName>
    </submittedName>
</protein>
<feature type="transmembrane region" description="Helical" evidence="9">
    <location>
        <begin position="87"/>
        <end position="111"/>
    </location>
</feature>
<feature type="transmembrane region" description="Helical" evidence="9">
    <location>
        <begin position="29"/>
        <end position="49"/>
    </location>
</feature>
<dbReference type="Proteomes" id="UP000621540">
    <property type="component" value="Unassembled WGS sequence"/>
</dbReference>
<comment type="subcellular location">
    <subcellularLocation>
        <location evidence="1">Cell membrane</location>
        <topology evidence="1">Multi-pass membrane protein</topology>
    </subcellularLocation>
</comment>
<dbReference type="InterPro" id="IPR036721">
    <property type="entry name" value="RCK_C_sf"/>
</dbReference>
<evidence type="ECO:0000256" key="5">
    <source>
        <dbReference type="ARBA" id="ARBA00022692"/>
    </source>
</evidence>
<feature type="transmembrane region" description="Helical" evidence="9">
    <location>
        <begin position="55"/>
        <end position="75"/>
    </location>
</feature>
<evidence type="ECO:0000256" key="2">
    <source>
        <dbReference type="ARBA" id="ARBA00022448"/>
    </source>
</evidence>
<feature type="transmembrane region" description="Helical" evidence="9">
    <location>
        <begin position="182"/>
        <end position="208"/>
    </location>
</feature>
<sequence>MTDYILLVAAVILLCLSLNKLSGKIGVPMLLAFILLGMLFGTDGILKIPFDNFEIAEQVCSISLIFIMFYGGFGTSFKQARPVAGRAVLLSTAGVFLTALLVGLFCHYLLHFEFLESMLIGAVISSTDAASVFSILRSKRLNLKYNTASMLEVESGSNDPCSYMMTVIILTVMSGKFSGGELVWMIFAQLVFGICVGVLVALGAAFILKKVQFATDGFDTIFVFCMALVAYALASLLGGNGYLSTYIAGIILGNQPLTNKKSLVHFFDGITGLMQMLIFFLLGLLSFPSQLPQILPYALAIAVFLTFVARPVSVFAILSPFKAPIRQQLLVSWSGLRGAASIVFAIMATVSPAYTKNDVFHIVIFIVLFSISIQGSLLGLVAKKLDMIDDTGNVMKTFSDYSDEMPVEFIKIAIRKNHPWAGKKIMDILSLPDVLVVLVLRGEERIVPNGSTVLLSGDIVVLSALSPEENLGLCLAERTIEKDSSLIGETIAALKLGEEKLVLLLKRGEEVIIPNGSTKIKEGDVLVICQV</sequence>
<dbReference type="NCBIfam" id="NF003716">
    <property type="entry name" value="PRK05326.1-3"/>
    <property type="match status" value="1"/>
</dbReference>
<accession>A0ABR7IAL6</accession>
<dbReference type="NCBIfam" id="NF003715">
    <property type="entry name" value="PRK05326.1-2"/>
    <property type="match status" value="1"/>
</dbReference>
<dbReference type="Gene3D" id="1.20.1530.20">
    <property type="match status" value="1"/>
</dbReference>
<gene>
    <name evidence="11" type="ORF">H8Z76_08080</name>
</gene>
<evidence type="ECO:0000256" key="9">
    <source>
        <dbReference type="SAM" id="Phobius"/>
    </source>
</evidence>
<proteinExistence type="predicted"/>
<dbReference type="SUPFAM" id="SSF116726">
    <property type="entry name" value="TrkA C-terminal domain-like"/>
    <property type="match status" value="2"/>
</dbReference>
<feature type="transmembrane region" description="Helical" evidence="9">
    <location>
        <begin position="297"/>
        <end position="318"/>
    </location>
</feature>
<keyword evidence="6 9" id="KW-1133">Transmembrane helix</keyword>
<dbReference type="Pfam" id="PF00999">
    <property type="entry name" value="Na_H_Exchanger"/>
    <property type="match status" value="1"/>
</dbReference>
<feature type="transmembrane region" description="Helical" evidence="9">
    <location>
        <begin position="330"/>
        <end position="354"/>
    </location>
</feature>
<keyword evidence="7" id="KW-0406">Ion transport</keyword>
<evidence type="ECO:0000256" key="8">
    <source>
        <dbReference type="ARBA" id="ARBA00023136"/>
    </source>
</evidence>
<keyword evidence="2" id="KW-0813">Transport</keyword>
<evidence type="ECO:0000256" key="6">
    <source>
        <dbReference type="ARBA" id="ARBA00022989"/>
    </source>
</evidence>
<reference evidence="11 12" key="1">
    <citation type="submission" date="2020-08" db="EMBL/GenBank/DDBJ databases">
        <title>Genome public.</title>
        <authorList>
            <person name="Liu C."/>
            <person name="Sun Q."/>
        </authorList>
    </citation>
    <scope>NUCLEOTIDE SEQUENCE [LARGE SCALE GENOMIC DNA]</scope>
    <source>
        <strain evidence="11 12">BX0805</strain>
    </source>
</reference>
<keyword evidence="8 9" id="KW-0472">Membrane</keyword>